<reference evidence="1 2" key="1">
    <citation type="journal article" date="2011" name="Stand. Genomic Sci.">
        <title>Complete genome of the onion pathogen Enterobacter cloacae EcWSU1.</title>
        <authorList>
            <person name="Humann J.L."/>
            <person name="Wildung M."/>
            <person name="Cheng C.H."/>
            <person name="Lee T."/>
            <person name="Stewart J.E."/>
            <person name="Drew J.C."/>
            <person name="Triplett E.W."/>
            <person name="Main D."/>
            <person name="Schroeder B.K."/>
        </authorList>
    </citation>
    <scope>NUCLEOTIDE SEQUENCE [LARGE SCALE GENOMIC DNA]</scope>
    <source>
        <strain evidence="1 2">EcWSU1</strain>
        <plasmid evidence="1 2">pEcWSU1_A</plasmid>
    </source>
</reference>
<accession>G8LQA6</accession>
<name>G8LQA6_9ENTR</name>
<geneLocation type="plasmid" evidence="1 2">
    <name>pEcWSU1_A</name>
</geneLocation>
<dbReference type="eggNOG" id="ENOG5034154">
    <property type="taxonomic scope" value="Bacteria"/>
</dbReference>
<dbReference type="HOGENOM" id="CLU_2046107_0_0_6"/>
<dbReference type="Gene3D" id="3.10.450.40">
    <property type="match status" value="1"/>
</dbReference>
<dbReference type="EMBL" id="CP002887">
    <property type="protein sequence ID" value="AEW76002.1"/>
    <property type="molecule type" value="Genomic_DNA"/>
</dbReference>
<protein>
    <submittedName>
        <fullName evidence="1">Uncharacterized protein</fullName>
    </submittedName>
</protein>
<proteinExistence type="predicted"/>
<evidence type="ECO:0000313" key="2">
    <source>
        <dbReference type="Proteomes" id="UP000007838"/>
    </source>
</evidence>
<dbReference type="KEGG" id="eec:EcWSU1_A028"/>
<organism evidence="1 2">
    <name type="scientific">Enterobacter ludwigii</name>
    <dbReference type="NCBI Taxonomy" id="299767"/>
    <lineage>
        <taxon>Bacteria</taxon>
        <taxon>Pseudomonadati</taxon>
        <taxon>Pseudomonadota</taxon>
        <taxon>Gammaproteobacteria</taxon>
        <taxon>Enterobacterales</taxon>
        <taxon>Enterobacteriaceae</taxon>
        <taxon>Enterobacter</taxon>
        <taxon>Enterobacter cloacae complex</taxon>
    </lineage>
</organism>
<dbReference type="AlphaFoldDB" id="G8LQA6"/>
<keyword evidence="1" id="KW-0614">Plasmid</keyword>
<gene>
    <name evidence="1" type="ORF">EcWSU1_A028</name>
</gene>
<dbReference type="Proteomes" id="UP000007838">
    <property type="component" value="Plasmid pEcWSU1_A"/>
</dbReference>
<sequence>MTICQQTRKEIRMGRSIPVKIGQKEFKSKKAAVSYFMDQREAVKEKGPLKEGNFFEELKALYLNYCDCCESWGLNGRTITSFTVDLEPRQNGQTWASHLCYWVHFSEKQARPFSVREAVDEIAKAAAEQL</sequence>
<evidence type="ECO:0000313" key="1">
    <source>
        <dbReference type="EMBL" id="AEW76002.1"/>
    </source>
</evidence>